<name>A0ABW6RXA5_9NOCA</name>
<dbReference type="InterPro" id="IPR036928">
    <property type="entry name" value="AS_sf"/>
</dbReference>
<dbReference type="Gene3D" id="3.90.1300.10">
    <property type="entry name" value="Amidase signature (AS) domain"/>
    <property type="match status" value="1"/>
</dbReference>
<keyword evidence="6" id="KW-1185">Reference proteome</keyword>
<dbReference type="SUPFAM" id="SSF75304">
    <property type="entry name" value="Amidase signature (AS) enzymes"/>
    <property type="match status" value="1"/>
</dbReference>
<evidence type="ECO:0000313" key="6">
    <source>
        <dbReference type="Proteomes" id="UP001601992"/>
    </source>
</evidence>
<feature type="domain" description="Amidase" evidence="4">
    <location>
        <begin position="26"/>
        <end position="313"/>
    </location>
</feature>
<dbReference type="Proteomes" id="UP001601992">
    <property type="component" value="Unassembled WGS sequence"/>
</dbReference>
<dbReference type="InterPro" id="IPR000120">
    <property type="entry name" value="Amidase"/>
</dbReference>
<proteinExistence type="inferred from homology"/>
<evidence type="ECO:0000256" key="2">
    <source>
        <dbReference type="ARBA" id="ARBA00009199"/>
    </source>
</evidence>
<dbReference type="RefSeq" id="WP_040822816.1">
    <property type="nucleotide sequence ID" value="NZ_JBIAQY010000004.1"/>
</dbReference>
<evidence type="ECO:0000256" key="1">
    <source>
        <dbReference type="ARBA" id="ARBA00001311"/>
    </source>
</evidence>
<comment type="similarity">
    <text evidence="2">Belongs to the amidase family.</text>
</comment>
<feature type="domain" description="Amidase" evidence="4">
    <location>
        <begin position="352"/>
        <end position="449"/>
    </location>
</feature>
<comment type="caution">
    <text evidence="5">The sequence shown here is derived from an EMBL/GenBank/DDBJ whole genome shotgun (WGS) entry which is preliminary data.</text>
</comment>
<organism evidence="5 6">
    <name type="scientific">Nocardia jiangxiensis</name>
    <dbReference type="NCBI Taxonomy" id="282685"/>
    <lineage>
        <taxon>Bacteria</taxon>
        <taxon>Bacillati</taxon>
        <taxon>Actinomycetota</taxon>
        <taxon>Actinomycetes</taxon>
        <taxon>Mycobacteriales</taxon>
        <taxon>Nocardiaceae</taxon>
        <taxon>Nocardia</taxon>
    </lineage>
</organism>
<reference evidence="5 6" key="1">
    <citation type="submission" date="2024-10" db="EMBL/GenBank/DDBJ databases">
        <title>The Natural Products Discovery Center: Release of the First 8490 Sequenced Strains for Exploring Actinobacteria Biosynthetic Diversity.</title>
        <authorList>
            <person name="Kalkreuter E."/>
            <person name="Kautsar S.A."/>
            <person name="Yang D."/>
            <person name="Bader C.D."/>
            <person name="Teijaro C.N."/>
            <person name="Fluegel L."/>
            <person name="Davis C.M."/>
            <person name="Simpson J.R."/>
            <person name="Lauterbach L."/>
            <person name="Steele A.D."/>
            <person name="Gui C."/>
            <person name="Meng S."/>
            <person name="Li G."/>
            <person name="Viehrig K."/>
            <person name="Ye F."/>
            <person name="Su P."/>
            <person name="Kiefer A.F."/>
            <person name="Nichols A."/>
            <person name="Cepeda A.J."/>
            <person name="Yan W."/>
            <person name="Fan B."/>
            <person name="Jiang Y."/>
            <person name="Adhikari A."/>
            <person name="Zheng C.-J."/>
            <person name="Schuster L."/>
            <person name="Cowan T.M."/>
            <person name="Smanski M.J."/>
            <person name="Chevrette M.G."/>
            <person name="De Carvalho L.P.S."/>
            <person name="Shen B."/>
        </authorList>
    </citation>
    <scope>NUCLEOTIDE SEQUENCE [LARGE SCALE GENOMIC DNA]</scope>
    <source>
        <strain evidence="5 6">NPDC002593</strain>
    </source>
</reference>
<dbReference type="InterPro" id="IPR023631">
    <property type="entry name" value="Amidase_dom"/>
</dbReference>
<accession>A0ABW6RXA5</accession>
<evidence type="ECO:0000313" key="5">
    <source>
        <dbReference type="EMBL" id="MFF3568645.1"/>
    </source>
</evidence>
<dbReference type="EMBL" id="JBIAQY010000004">
    <property type="protein sequence ID" value="MFF3568645.1"/>
    <property type="molecule type" value="Genomic_DNA"/>
</dbReference>
<comment type="catalytic activity">
    <reaction evidence="1">
        <text>a monocarboxylic acid amide + H2O = a monocarboxylate + NH4(+)</text>
        <dbReference type="Rhea" id="RHEA:12020"/>
        <dbReference type="ChEBI" id="CHEBI:15377"/>
        <dbReference type="ChEBI" id="CHEBI:28938"/>
        <dbReference type="ChEBI" id="CHEBI:35757"/>
        <dbReference type="ChEBI" id="CHEBI:83628"/>
        <dbReference type="EC" id="3.5.1.4"/>
    </reaction>
</comment>
<sequence length="469" mass="50128">MSEELTWLSAGELRALIGRGDVSSVEVVDHFLNRIEKLNPQLRAFAHLDPDTVRRQAEVADAARQRGETLGPLHGVPVSVKENLAVAGLPYSFPRKGESGISQYDAIAVERLRAAGAIVVGTNTMQGTGGAPTAQTNPEAALMSSYNWDREARNPWDTGRVPGWSSSGGAASVAAGLLPVAIGSDGGGSTRLPAAYSGIFGVHPTRGLIPHVNYARPSLRFSATNGPLTRSARDAALVTQVLAGPDGRDYICITDEPGDYLAALTDGIAGMRLAWTDDFGYASREASAESARVIELVRQSAFRLRDLGATVESTDQTWEPANRGGGPAPGEPEVYSIDVGSGKAPATPVDPAEYKQAAEWRARNLDGFRTLFREYDLLLSVTSQHIAPTVSTWDENWTGRPAEYAVTYTSHTVLCNLLGLPAVSVPCGFIDDMPVGLQIIGPPRAEAQIFRLASAFQQAFPRREHPPMS</sequence>
<evidence type="ECO:0000256" key="3">
    <source>
        <dbReference type="ARBA" id="ARBA00012922"/>
    </source>
</evidence>
<dbReference type="EC" id="3.5.1.4" evidence="3"/>
<gene>
    <name evidence="5" type="ORF">ACFYXQ_12820</name>
</gene>
<dbReference type="PANTHER" id="PTHR11895:SF7">
    <property type="entry name" value="GLUTAMYL-TRNA(GLN) AMIDOTRANSFERASE SUBUNIT A, MITOCHONDRIAL"/>
    <property type="match status" value="1"/>
</dbReference>
<protein>
    <recommendedName>
        <fullName evidence="3">amidase</fullName>
        <ecNumber evidence="3">3.5.1.4</ecNumber>
    </recommendedName>
</protein>
<dbReference type="PANTHER" id="PTHR11895">
    <property type="entry name" value="TRANSAMIDASE"/>
    <property type="match status" value="1"/>
</dbReference>
<dbReference type="Pfam" id="PF01425">
    <property type="entry name" value="Amidase"/>
    <property type="match status" value="2"/>
</dbReference>
<evidence type="ECO:0000259" key="4">
    <source>
        <dbReference type="Pfam" id="PF01425"/>
    </source>
</evidence>